<keyword evidence="1" id="KW-0472">Membrane</keyword>
<evidence type="ECO:0000313" key="3">
    <source>
        <dbReference type="Proteomes" id="UP000325289"/>
    </source>
</evidence>
<evidence type="ECO:0000256" key="1">
    <source>
        <dbReference type="SAM" id="Phobius"/>
    </source>
</evidence>
<keyword evidence="2" id="KW-0378">Hydrolase</keyword>
<protein>
    <submittedName>
        <fullName evidence="2">Putative peptide zinc metalloprotease protein</fullName>
    </submittedName>
</protein>
<dbReference type="OrthoDB" id="9759690at2"/>
<organism evidence="2 3">
    <name type="scientific">Roseivivax sediminis</name>
    <dbReference type="NCBI Taxonomy" id="936889"/>
    <lineage>
        <taxon>Bacteria</taxon>
        <taxon>Pseudomonadati</taxon>
        <taxon>Pseudomonadota</taxon>
        <taxon>Alphaproteobacteria</taxon>
        <taxon>Rhodobacterales</taxon>
        <taxon>Roseobacteraceae</taxon>
        <taxon>Roseivivax</taxon>
    </lineage>
</organism>
<dbReference type="GO" id="GO:0008237">
    <property type="term" value="F:metallopeptidase activity"/>
    <property type="evidence" value="ECO:0007669"/>
    <property type="project" value="UniProtKB-KW"/>
</dbReference>
<keyword evidence="3" id="KW-1185">Reference proteome</keyword>
<keyword evidence="1" id="KW-1133">Transmembrane helix</keyword>
<accession>A0A1I1W9U7</accession>
<dbReference type="CDD" id="cd05709">
    <property type="entry name" value="S2P-M50"/>
    <property type="match status" value="1"/>
</dbReference>
<gene>
    <name evidence="2" type="ORF">SAMN04515678_104210</name>
</gene>
<reference evidence="2 3" key="1">
    <citation type="submission" date="2016-10" db="EMBL/GenBank/DDBJ databases">
        <authorList>
            <person name="Varghese N."/>
            <person name="Submissions S."/>
        </authorList>
    </citation>
    <scope>NUCLEOTIDE SEQUENCE [LARGE SCALE GENOMIC DNA]</scope>
    <source>
        <strain evidence="3">YIM D21,KCTC 23444,ACCC 10710</strain>
    </source>
</reference>
<dbReference type="EMBL" id="FOMS01000004">
    <property type="protein sequence ID" value="SFD91985.1"/>
    <property type="molecule type" value="Genomic_DNA"/>
</dbReference>
<name>A0A1I1W9U7_9RHOB</name>
<feature type="transmembrane region" description="Helical" evidence="1">
    <location>
        <begin position="237"/>
        <end position="262"/>
    </location>
</feature>
<dbReference type="InterPro" id="IPR008792">
    <property type="entry name" value="PQQD"/>
</dbReference>
<dbReference type="GO" id="GO:0006508">
    <property type="term" value="P:proteolysis"/>
    <property type="evidence" value="ECO:0007669"/>
    <property type="project" value="UniProtKB-KW"/>
</dbReference>
<proteinExistence type="predicted"/>
<keyword evidence="1" id="KW-0812">Transmembrane</keyword>
<sequence>MADIAFTDMAEPAAAPCLAFKPGVAKVKRKNTTVLVSPEDGRSLRISKPAEALIPLLAEGADKPRLREALADRYPTTPRITRQLDRFLTQLRDAGMLETGIAAPTADRFDEKPVAKIALVDVGPAAEAVAGAIRSVPPRLAWLALAALVGGAVLCIGLLAFDARMPHPSDFVFDFHVAGVLTYALIGVPLHEFAHAVACRLIGAEVGKAGIVAHGFTPGPYVETRGVYRIRNRWHRFAVPAAGPATDLVAAGAGAAMVLLAANADGGLAHAGQTLMLTALLFLAFNTNPFMPSDGSHMVEAVLDDEMARKSALRLRGSPLSDRRDVAFYRAYASSHLQGIACLLWFWWF</sequence>
<evidence type="ECO:0000313" key="2">
    <source>
        <dbReference type="EMBL" id="SFD91985.1"/>
    </source>
</evidence>
<dbReference type="Pfam" id="PF05402">
    <property type="entry name" value="PqqD"/>
    <property type="match status" value="1"/>
</dbReference>
<keyword evidence="2" id="KW-0645">Protease</keyword>
<feature type="transmembrane region" description="Helical" evidence="1">
    <location>
        <begin position="327"/>
        <end position="348"/>
    </location>
</feature>
<feature type="transmembrane region" description="Helical" evidence="1">
    <location>
        <begin position="140"/>
        <end position="161"/>
    </location>
</feature>
<keyword evidence="2" id="KW-0482">Metalloprotease</keyword>
<dbReference type="RefSeq" id="WP_149755445.1">
    <property type="nucleotide sequence ID" value="NZ_FOMS01000004.1"/>
</dbReference>
<dbReference type="AlphaFoldDB" id="A0A1I1W9U7"/>
<feature type="transmembrane region" description="Helical" evidence="1">
    <location>
        <begin position="268"/>
        <end position="285"/>
    </location>
</feature>
<dbReference type="Proteomes" id="UP000325289">
    <property type="component" value="Unassembled WGS sequence"/>
</dbReference>